<accession>A0A1D8GM30</accession>
<dbReference type="InterPro" id="IPR013783">
    <property type="entry name" value="Ig-like_fold"/>
</dbReference>
<dbReference type="Gene3D" id="2.60.40.3630">
    <property type="match status" value="1"/>
</dbReference>
<proteinExistence type="inferred from homology"/>
<evidence type="ECO:0000256" key="2">
    <source>
        <dbReference type="ARBA" id="ARBA00004442"/>
    </source>
</evidence>
<dbReference type="RefSeq" id="WP_069980293.1">
    <property type="nucleotide sequence ID" value="NZ_CP017269.1"/>
</dbReference>
<keyword evidence="8" id="KW-0998">Cell outer membrane</keyword>
<dbReference type="KEGG" id="gfe:Gferi_22010"/>
<keyword evidence="5" id="KW-0964">Secreted</keyword>
<keyword evidence="7" id="KW-0472">Membrane</keyword>
<dbReference type="InterPro" id="IPR032812">
    <property type="entry name" value="SbsA_Ig"/>
</dbReference>
<organism evidence="10 11">
    <name type="scientific">Geosporobacter ferrireducens</name>
    <dbReference type="NCBI Taxonomy" id="1424294"/>
    <lineage>
        <taxon>Bacteria</taxon>
        <taxon>Bacillati</taxon>
        <taxon>Bacillota</taxon>
        <taxon>Clostridia</taxon>
        <taxon>Peptostreptococcales</taxon>
        <taxon>Thermotaleaceae</taxon>
        <taxon>Geosporobacter</taxon>
    </lineage>
</organism>
<dbReference type="GO" id="GO:0005576">
    <property type="term" value="C:extracellular region"/>
    <property type="evidence" value="ECO:0007669"/>
    <property type="project" value="UniProtKB-SubCell"/>
</dbReference>
<keyword evidence="11" id="KW-1185">Reference proteome</keyword>
<evidence type="ECO:0000256" key="8">
    <source>
        <dbReference type="ARBA" id="ARBA00023237"/>
    </source>
</evidence>
<dbReference type="InterPro" id="IPR012334">
    <property type="entry name" value="Pectin_lyas_fold"/>
</dbReference>
<sequence>MRKRGFNKITVWLMVVCMLAGVLMTGMPITAEAEGDTGDGRQEGGTTVTETVYGEEDLNDPQPTVFSLLESMFTVSEGDVYVYNGWTDDMDEVITFPDGTVIDGHQSGAYTTIKDGVAGVQSGRTVYIADGDGPYTGTNNRDITIDKNLTIVGKSQEGTIIDAQQSSRIFTIEYGRNVIIGNLTFMNGQGQKIYYYDDDSYAGGAILNGGTLTVYDSAFAGNTAENWGGAIYNDEGTLTVDGSTFTGNSSGFLGGAIQNDFGILTVHGSSFTNNDAEYGGAIYENSHESILTVQDSTFTGNAAEVEGGAIYSGNSALVNNCSFVGNSAEYAGAIKNAYYSTLTVHSSTFENNTAGYGGGAIYNDYNLTVHDSIFTGNTAATVGGGAIYNGGFGDPDTINNSTFTNNRATNAGYGGGAIWNYGDVDLIIDNCNFASNSANRDGGAIYNYGGPITVNNSDFTDNRATRNGGGIYNDDTLIVDGGTFTNNSATTSGGAIYNAADSTVDDSTFTGNSATASGGAVYSTGNSSRLTVRSCSFTSNRTANTGTNRNGGAIYSTGSSNRLTVTSSNFITNSANTNGGAVYINSGNAEIYFNRIIGNTPNNNQIRRQGGTVNINNNWWGDNGGATGKISGTVVTPTTWLLLTVKADPTTIDINETSTVTADLLHDQNGSYHAPANGHVPDGIPITFNITNSEAPGNIDPLSGIMVNGQATSDFTASNPDIANITATVDDQQFSTEITINKTPTGLTVDDATGDNGQTIPITALLTDCNDQALTGKSITFSVGGTDIGAAITDAGGIAAISYTITESEGSYPITAQFAGDTGYIDSIGTGTLTVNAAAVTLESIDVTAPPDKTIYYVGEAFDLTGLVVTGTYSDGSSAVLNIIMDDISGFDSSRAVAGQEIIVTYEGKTAIFTVDIVTVLQPAINSVTLSPATHVAGKAQTVQVNVVTRDVADDTPVTASLVDSQGRELNPAISNSGTTNGNAVSFSINIGGSVSSGDYQVKVEVNGVTEAYLTPYSITVAEVPLAISATDPVGNATGIAIGKTVTVVFNKNIQAGPQYENISITYGQGSEVSVNKSISGSTLILQASLAYSTVYTVIIPDGAIEGTDSSRLASTYEFSFTTRTQSNGGDGGGRGSVSAPKTSIITDVMETAGDKSMDKALIDKGKAMISMAGSVNNFTEISAAVINRLAEHKQSFFVENTGVQLEFVHGFLNGEQLTGTSGKTVVELGVREVSEEEKEGILARTAEGQRTGLFEIGGQIFDLTALIKNGEDTTRIEKFGQPVAVTIDLSHLGHLSPEQISQLTGTRLEKDKYGNLVPVSLGGKYDPAIRTFTFYTDKFSLYTVMQAKETKQLLNIQLTIGSSTATVNEKAVSIDVPPALISGRTLVPVRFIAESMGAKVDWQGETQTVKITLEGNEISLVIGEAKPEAGLEVPAIIINGRTLVPLRYVSEMLGAHVNWFPSTKTVEIVK</sequence>
<dbReference type="Gene3D" id="3.30.457.10">
    <property type="entry name" value="Copper amine oxidase-like, N-terminal domain"/>
    <property type="match status" value="1"/>
</dbReference>
<dbReference type="NCBIfam" id="TIGR01376">
    <property type="entry name" value="POMP_repeat"/>
    <property type="match status" value="3"/>
</dbReference>
<dbReference type="PANTHER" id="PTHR11319:SF35">
    <property type="entry name" value="OUTER MEMBRANE PROTEIN PMPC-RELATED"/>
    <property type="match status" value="1"/>
</dbReference>
<dbReference type="Pfam" id="PF13205">
    <property type="entry name" value="Big_5"/>
    <property type="match status" value="1"/>
</dbReference>
<feature type="domain" description="Big-1" evidence="9">
    <location>
        <begin position="737"/>
        <end position="843"/>
    </location>
</feature>
<dbReference type="PANTHER" id="PTHR11319">
    <property type="entry name" value="G PROTEIN-COUPLED RECEPTOR-RELATED"/>
    <property type="match status" value="1"/>
</dbReference>
<dbReference type="EMBL" id="CP017269">
    <property type="protein sequence ID" value="AOT71978.1"/>
    <property type="molecule type" value="Genomic_DNA"/>
</dbReference>
<dbReference type="Pfam" id="PF02415">
    <property type="entry name" value="Chlam_PMP"/>
    <property type="match status" value="8"/>
</dbReference>
<dbReference type="SUPFAM" id="SSF55383">
    <property type="entry name" value="Copper amine oxidase, domain N"/>
    <property type="match status" value="1"/>
</dbReference>
<dbReference type="InterPro" id="IPR003344">
    <property type="entry name" value="Big_1_dom"/>
</dbReference>
<reference evidence="10 11" key="1">
    <citation type="submission" date="2016-09" db="EMBL/GenBank/DDBJ databases">
        <title>Genomic analysis reveals versatility of anaerobic energy metabolism of Geosporobacter ferrireducens IRF9 of phylum Firmicutes.</title>
        <authorList>
            <person name="Kim S.-J."/>
        </authorList>
    </citation>
    <scope>NUCLEOTIDE SEQUENCE [LARGE SCALE GENOMIC DNA]</scope>
    <source>
        <strain evidence="10 11">IRF9</strain>
    </source>
</reference>
<evidence type="ECO:0000313" key="10">
    <source>
        <dbReference type="EMBL" id="AOT71978.1"/>
    </source>
</evidence>
<gene>
    <name evidence="10" type="ORF">Gferi_22010</name>
</gene>
<dbReference type="InterPro" id="IPR022038">
    <property type="entry name" value="Ig-like_bact"/>
</dbReference>
<dbReference type="Pfam" id="PF07833">
    <property type="entry name" value="Cu_amine_oxidN1"/>
    <property type="match status" value="1"/>
</dbReference>
<evidence type="ECO:0000256" key="6">
    <source>
        <dbReference type="ARBA" id="ARBA00022729"/>
    </source>
</evidence>
<dbReference type="SUPFAM" id="SSF49373">
    <property type="entry name" value="Invasin/intimin cell-adhesion fragments"/>
    <property type="match status" value="1"/>
</dbReference>
<dbReference type="InterPro" id="IPR012854">
    <property type="entry name" value="Cu_amine_oxidase-like_N"/>
</dbReference>
<evidence type="ECO:0000256" key="1">
    <source>
        <dbReference type="ARBA" id="ARBA00004196"/>
    </source>
</evidence>
<evidence type="ECO:0000256" key="4">
    <source>
        <dbReference type="ARBA" id="ARBA00010116"/>
    </source>
</evidence>
<dbReference type="Gene3D" id="2.160.20.10">
    <property type="entry name" value="Single-stranded right-handed beta-helix, Pectin lyase-like"/>
    <property type="match status" value="1"/>
</dbReference>
<evidence type="ECO:0000313" key="11">
    <source>
        <dbReference type="Proteomes" id="UP000095743"/>
    </source>
</evidence>
<dbReference type="OrthoDB" id="1808867at2"/>
<dbReference type="InterPro" id="IPR036582">
    <property type="entry name" value="Mao_N_sf"/>
</dbReference>
<dbReference type="SUPFAM" id="SSF51126">
    <property type="entry name" value="Pectin lyase-like"/>
    <property type="match status" value="2"/>
</dbReference>
<dbReference type="Proteomes" id="UP000095743">
    <property type="component" value="Chromosome"/>
</dbReference>
<dbReference type="InterPro" id="IPR006626">
    <property type="entry name" value="PbH1"/>
</dbReference>
<comment type="similarity">
    <text evidence="4">Belongs to the intimin/invasin family.</text>
</comment>
<dbReference type="InterPro" id="IPR011050">
    <property type="entry name" value="Pectin_lyase_fold/virulence"/>
</dbReference>
<dbReference type="STRING" id="1424294.Gferi_22010"/>
<dbReference type="SMART" id="SM00710">
    <property type="entry name" value="PbH1"/>
    <property type="match status" value="11"/>
</dbReference>
<evidence type="ECO:0000256" key="5">
    <source>
        <dbReference type="ARBA" id="ARBA00022525"/>
    </source>
</evidence>
<dbReference type="GO" id="GO:0009279">
    <property type="term" value="C:cell outer membrane"/>
    <property type="evidence" value="ECO:0007669"/>
    <property type="project" value="UniProtKB-SubCell"/>
</dbReference>
<dbReference type="Gene3D" id="2.60.40.10">
    <property type="entry name" value="Immunoglobulins"/>
    <property type="match status" value="2"/>
</dbReference>
<evidence type="ECO:0000259" key="9">
    <source>
        <dbReference type="PROSITE" id="PS51127"/>
    </source>
</evidence>
<dbReference type="PROSITE" id="PS51127">
    <property type="entry name" value="BIG1"/>
    <property type="match status" value="1"/>
</dbReference>
<dbReference type="InterPro" id="IPR008964">
    <property type="entry name" value="Invasin/intimin_cell_adhesion"/>
</dbReference>
<comment type="subcellular location">
    <subcellularLocation>
        <location evidence="1">Cell envelope</location>
    </subcellularLocation>
    <subcellularLocation>
        <location evidence="2">Cell outer membrane</location>
    </subcellularLocation>
    <subcellularLocation>
        <location evidence="3">Secreted</location>
    </subcellularLocation>
</comment>
<evidence type="ECO:0000256" key="7">
    <source>
        <dbReference type="ARBA" id="ARBA00023136"/>
    </source>
</evidence>
<keyword evidence="6" id="KW-0732">Signal</keyword>
<dbReference type="Pfam" id="PF07523">
    <property type="entry name" value="Big_3"/>
    <property type="match status" value="1"/>
</dbReference>
<evidence type="ECO:0000256" key="3">
    <source>
        <dbReference type="ARBA" id="ARBA00004613"/>
    </source>
</evidence>
<name>A0A1D8GM30_9FIRM</name>
<protein>
    <recommendedName>
        <fullName evidence="9">Big-1 domain-containing protein</fullName>
    </recommendedName>
</protein>
<dbReference type="InterPro" id="IPR003368">
    <property type="entry name" value="POMP_repeat"/>
</dbReference>